<name>A0A3R7MJD6_PENVA</name>
<feature type="compositionally biased region" description="Basic and acidic residues" evidence="1">
    <location>
        <begin position="171"/>
        <end position="180"/>
    </location>
</feature>
<keyword evidence="3" id="KW-1185">Reference proteome</keyword>
<comment type="caution">
    <text evidence="2">The sequence shown here is derived from an EMBL/GenBank/DDBJ whole genome shotgun (WGS) entry which is preliminary data.</text>
</comment>
<accession>A0A3R7MJD6</accession>
<feature type="region of interest" description="Disordered" evidence="1">
    <location>
        <begin position="358"/>
        <end position="387"/>
    </location>
</feature>
<evidence type="ECO:0000313" key="2">
    <source>
        <dbReference type="EMBL" id="ROT78265.1"/>
    </source>
</evidence>
<proteinExistence type="predicted"/>
<dbReference type="EMBL" id="QCYY01001406">
    <property type="protein sequence ID" value="ROT78265.1"/>
    <property type="molecule type" value="Genomic_DNA"/>
</dbReference>
<feature type="compositionally biased region" description="Basic and acidic residues" evidence="1">
    <location>
        <begin position="136"/>
        <end position="162"/>
    </location>
</feature>
<feature type="region of interest" description="Disordered" evidence="1">
    <location>
        <begin position="314"/>
        <end position="341"/>
    </location>
</feature>
<gene>
    <name evidence="2" type="ORF">C7M84_003022</name>
</gene>
<organism evidence="2 3">
    <name type="scientific">Penaeus vannamei</name>
    <name type="common">Whiteleg shrimp</name>
    <name type="synonym">Litopenaeus vannamei</name>
    <dbReference type="NCBI Taxonomy" id="6689"/>
    <lineage>
        <taxon>Eukaryota</taxon>
        <taxon>Metazoa</taxon>
        <taxon>Ecdysozoa</taxon>
        <taxon>Arthropoda</taxon>
        <taxon>Crustacea</taxon>
        <taxon>Multicrustacea</taxon>
        <taxon>Malacostraca</taxon>
        <taxon>Eumalacostraca</taxon>
        <taxon>Eucarida</taxon>
        <taxon>Decapoda</taxon>
        <taxon>Dendrobranchiata</taxon>
        <taxon>Penaeoidea</taxon>
        <taxon>Penaeidae</taxon>
        <taxon>Penaeus</taxon>
    </lineage>
</organism>
<feature type="region of interest" description="Disordered" evidence="1">
    <location>
        <begin position="1"/>
        <end position="64"/>
    </location>
</feature>
<dbReference type="AlphaFoldDB" id="A0A3R7MJD6"/>
<evidence type="ECO:0000256" key="1">
    <source>
        <dbReference type="SAM" id="MobiDB-lite"/>
    </source>
</evidence>
<reference evidence="2 3" key="2">
    <citation type="submission" date="2019-01" db="EMBL/GenBank/DDBJ databases">
        <title>The decoding of complex shrimp genome reveals the adaptation for benthos swimmer, frequently molting mechanism and breeding impact on genome.</title>
        <authorList>
            <person name="Sun Y."/>
            <person name="Gao Y."/>
            <person name="Yu Y."/>
        </authorList>
    </citation>
    <scope>NUCLEOTIDE SEQUENCE [LARGE SCALE GENOMIC DNA]</scope>
    <source>
        <tissue evidence="2">Muscle</tissue>
    </source>
</reference>
<reference evidence="2 3" key="1">
    <citation type="submission" date="2018-04" db="EMBL/GenBank/DDBJ databases">
        <authorList>
            <person name="Zhang X."/>
            <person name="Yuan J."/>
            <person name="Li F."/>
            <person name="Xiang J."/>
        </authorList>
    </citation>
    <scope>NUCLEOTIDE SEQUENCE [LARGE SCALE GENOMIC DNA]</scope>
    <source>
        <tissue evidence="2">Muscle</tissue>
    </source>
</reference>
<feature type="compositionally biased region" description="Basic residues" evidence="1">
    <location>
        <begin position="54"/>
        <end position="64"/>
    </location>
</feature>
<feature type="compositionally biased region" description="Polar residues" evidence="1">
    <location>
        <begin position="332"/>
        <end position="341"/>
    </location>
</feature>
<evidence type="ECO:0000313" key="3">
    <source>
        <dbReference type="Proteomes" id="UP000283509"/>
    </source>
</evidence>
<feature type="region of interest" description="Disordered" evidence="1">
    <location>
        <begin position="101"/>
        <end position="197"/>
    </location>
</feature>
<protein>
    <submittedName>
        <fullName evidence="2">Uncharacterized protein</fullName>
    </submittedName>
</protein>
<sequence length="387" mass="43747">MSLEDEDGGVQGTGVSQGGHTQHESWRRQLRKKFFDPILASSPRPSAAHEAATSHKRPHTHTHRRATLLNAQATVARNANLKRAINQSWFGQANQLFPRRLTPQTPEHLGGGGGVPEASRSVGFLAGETGKRRTRERGDEEKLEKGRERGVGVREGEEEQRNRTKNTTQTQEEKEKDDKARKQKKERKKEREHSARSVTLHCAGPILRRRICSVYGGQFRMSLCCFSLLVEFDPPHFLHKKKMRTANRSTTFIPIHSIDRHHLFYSTSPILLIVNIFLLHVSHSSRHHLSTPRLPFCSSSSSFYSRLPNRYPDSSHRHHLSTPRLPQHFPSVPSQQTPRGTNNITPFRVFAFFNRPLDEPQSPGDASSLPRAAGTVLARPLPPVSET</sequence>
<dbReference type="Proteomes" id="UP000283509">
    <property type="component" value="Unassembled WGS sequence"/>
</dbReference>